<organism evidence="2 3">
    <name type="scientific">Rhizobium leguminosarum</name>
    <dbReference type="NCBI Taxonomy" id="384"/>
    <lineage>
        <taxon>Bacteria</taxon>
        <taxon>Pseudomonadati</taxon>
        <taxon>Pseudomonadota</taxon>
        <taxon>Alphaproteobacteria</taxon>
        <taxon>Hyphomicrobiales</taxon>
        <taxon>Rhizobiaceae</taxon>
        <taxon>Rhizobium/Agrobacterium group</taxon>
        <taxon>Rhizobium</taxon>
    </lineage>
</organism>
<dbReference type="Gene3D" id="2.60.120.10">
    <property type="entry name" value="Jelly Rolls"/>
    <property type="match status" value="1"/>
</dbReference>
<dbReference type="PANTHER" id="PTHR40112:SF1">
    <property type="entry name" value="H2HPP ISOMERASE"/>
    <property type="match status" value="1"/>
</dbReference>
<dbReference type="AlphaFoldDB" id="A0A2K9ZCF6"/>
<keyword evidence="2" id="KW-0614">Plasmid</keyword>
<dbReference type="InterPro" id="IPR011051">
    <property type="entry name" value="RmlC_Cupin_sf"/>
</dbReference>
<dbReference type="Proteomes" id="UP000238523">
    <property type="component" value="Plasmid pRLN1"/>
</dbReference>
<evidence type="ECO:0000313" key="3">
    <source>
        <dbReference type="Proteomes" id="UP000238523"/>
    </source>
</evidence>
<evidence type="ECO:0000259" key="1">
    <source>
        <dbReference type="Pfam" id="PF07883"/>
    </source>
</evidence>
<dbReference type="RefSeq" id="WP_105009180.1">
    <property type="nucleotide sequence ID" value="NZ_CP025013.1"/>
</dbReference>
<name>A0A2K9ZCF6_RHILE</name>
<dbReference type="InterPro" id="IPR013096">
    <property type="entry name" value="Cupin_2"/>
</dbReference>
<dbReference type="InterPro" id="IPR014710">
    <property type="entry name" value="RmlC-like_jellyroll"/>
</dbReference>
<accession>A0A2K9ZCF6</accession>
<dbReference type="InterPro" id="IPR052535">
    <property type="entry name" value="Bacilysin_H2HPP_isomerase"/>
</dbReference>
<reference evidence="2 3" key="1">
    <citation type="submission" date="2017-11" db="EMBL/GenBank/DDBJ databases">
        <title>Complete genome of Rhizobium leguminosarum Norway, an ineffective micro-symbiont.</title>
        <authorList>
            <person name="Hoffrichter A."/>
            <person name="Liang J."/>
            <person name="Brachmann A."/>
            <person name="Marin M."/>
        </authorList>
    </citation>
    <scope>NUCLEOTIDE SEQUENCE [LARGE SCALE GENOMIC DNA]</scope>
    <source>
        <strain evidence="2 3">Norway</strain>
        <plasmid evidence="3">Plasmid prln1</plasmid>
    </source>
</reference>
<sequence length="110" mass="12137">MDVHSVDWEKMEWTPVRPGIQRKAFSGDGATLALHLLQPGHETRPHSHPHEQIVYIMSGLVDFHIGDSVVRLGPGGVAKIPGDVIHYAEVIGDQPVLNLDIFTPARPEYA</sequence>
<dbReference type="EMBL" id="CP025013">
    <property type="protein sequence ID" value="AUW45933.1"/>
    <property type="molecule type" value="Genomic_DNA"/>
</dbReference>
<gene>
    <name evidence="2" type="ORF">CUJ84_pRLN1000472</name>
</gene>
<dbReference type="PANTHER" id="PTHR40112">
    <property type="entry name" value="H2HPP ISOMERASE"/>
    <property type="match status" value="1"/>
</dbReference>
<geneLocation type="plasmid" evidence="3">
    <name>prln1</name>
</geneLocation>
<protein>
    <submittedName>
        <fullName evidence="2">Cupin 2 domain-containing protein</fullName>
    </submittedName>
</protein>
<dbReference type="CDD" id="cd02238">
    <property type="entry name" value="cupin_KdgF"/>
    <property type="match status" value="1"/>
</dbReference>
<feature type="domain" description="Cupin type-2" evidence="1">
    <location>
        <begin position="35"/>
        <end position="102"/>
    </location>
</feature>
<dbReference type="SUPFAM" id="SSF51182">
    <property type="entry name" value="RmlC-like cupins"/>
    <property type="match status" value="1"/>
</dbReference>
<proteinExistence type="predicted"/>
<evidence type="ECO:0000313" key="2">
    <source>
        <dbReference type="EMBL" id="AUW45933.1"/>
    </source>
</evidence>
<dbReference type="Pfam" id="PF07883">
    <property type="entry name" value="Cupin_2"/>
    <property type="match status" value="1"/>
</dbReference>